<feature type="transmembrane region" description="Helical" evidence="9">
    <location>
        <begin position="610"/>
        <end position="629"/>
    </location>
</feature>
<evidence type="ECO:0000256" key="1">
    <source>
        <dbReference type="ARBA" id="ARBA00004651"/>
    </source>
</evidence>
<feature type="chain" id="PRO_5035176645" description="Ionotropic glutamate receptor C-terminal domain-containing protein" evidence="10">
    <location>
        <begin position="26"/>
        <end position="654"/>
    </location>
</feature>
<keyword evidence="4 9" id="KW-0812">Transmembrane</keyword>
<comment type="caution">
    <text evidence="12">The sequence shown here is derived from an EMBL/GenBank/DDBJ whole genome shotgun (WGS) entry which is preliminary data.</text>
</comment>
<evidence type="ECO:0000256" key="10">
    <source>
        <dbReference type="SAM" id="SignalP"/>
    </source>
</evidence>
<reference evidence="12" key="1">
    <citation type="submission" date="2021-06" db="EMBL/GenBank/DDBJ databases">
        <authorList>
            <person name="Hodson N. C."/>
            <person name="Mongue J. A."/>
            <person name="Jaron S. K."/>
        </authorList>
    </citation>
    <scope>NUCLEOTIDE SEQUENCE</scope>
</reference>
<sequence length="654" mass="74977">MQKQMRTVSIAIVLVVQVFIKIASQSPEIVGCDKPIQYVISSLDKWNIRHFVSVFQNSGSKLAKKIISQYDFNSLQLSLSLYTFNIEDFMDNFYLNENNLEDKNVAVVMPETTDEALDIFNRISKQEKAQNNTDIIKPTVFIHWPRPCESSGCMSFETIQHFFESPPSVVNELYFLQCHSLSDNDTIWKVHSIYGVGRSSRILMRNFTLDDIYNYYAIKYDFGGSELMSAYPDSVLAQELEYDEISGKAIRGLGTDVLNYLENALNFSMSFVKTNFFVRLINDTWSSMAQQIIDGETDVAVVKTTYLPNRKGPFTFLVPHYTDGIYAFFKQPPASSIRNIFTEPFTQSLWGVLIAVWFLVGFSTLLASKIKNIYDQRDDIDEEISKDTLLWAIAFTCQQGWHQDPQSISMKMIFFCGSILGLIIYVAYSAALVSALSTAVVPIKIFDDLLDNRFQFTFEPRSQTIDTILSQKDRRSDSDEIDSTEIDMLNKRLRIASSDIEGVGMVYSSNTAYLSFPDAFLSVAKDVYNQSDGDLCKKVSSVRVSRVPFRSGMLVKKMSPYKEFFNVRLIQLYEEGLMRRYQSHYKQSFQGLCDRQRHKNDISLELEDMFTAYCIILTGYALSLTIFAMEWMYFKKSSADVLQPRPDVIGVDLY</sequence>
<evidence type="ECO:0000256" key="8">
    <source>
        <dbReference type="ARBA" id="ARBA00023180"/>
    </source>
</evidence>
<evidence type="ECO:0000256" key="6">
    <source>
        <dbReference type="ARBA" id="ARBA00023136"/>
    </source>
</evidence>
<dbReference type="InterPro" id="IPR001320">
    <property type="entry name" value="Iontro_rcpt_C"/>
</dbReference>
<keyword evidence="13" id="KW-1185">Reference proteome</keyword>
<dbReference type="GO" id="GO:0050906">
    <property type="term" value="P:detection of stimulus involved in sensory perception"/>
    <property type="evidence" value="ECO:0007669"/>
    <property type="project" value="UniProtKB-ARBA"/>
</dbReference>
<evidence type="ECO:0000256" key="2">
    <source>
        <dbReference type="ARBA" id="ARBA00008685"/>
    </source>
</evidence>
<dbReference type="Proteomes" id="UP000708208">
    <property type="component" value="Unassembled WGS sequence"/>
</dbReference>
<feature type="signal peptide" evidence="10">
    <location>
        <begin position="1"/>
        <end position="25"/>
    </location>
</feature>
<dbReference type="InterPro" id="IPR052192">
    <property type="entry name" value="Insect_Ionotropic_Sensory_Rcpt"/>
</dbReference>
<keyword evidence="10" id="KW-0732">Signal</keyword>
<dbReference type="PANTHER" id="PTHR42643">
    <property type="entry name" value="IONOTROPIC RECEPTOR 20A-RELATED"/>
    <property type="match status" value="1"/>
</dbReference>
<protein>
    <recommendedName>
        <fullName evidence="11">Ionotropic glutamate receptor C-terminal domain-containing protein</fullName>
    </recommendedName>
</protein>
<organism evidence="12 13">
    <name type="scientific">Allacma fusca</name>
    <dbReference type="NCBI Taxonomy" id="39272"/>
    <lineage>
        <taxon>Eukaryota</taxon>
        <taxon>Metazoa</taxon>
        <taxon>Ecdysozoa</taxon>
        <taxon>Arthropoda</taxon>
        <taxon>Hexapoda</taxon>
        <taxon>Collembola</taxon>
        <taxon>Symphypleona</taxon>
        <taxon>Sminthuridae</taxon>
        <taxon>Allacma</taxon>
    </lineage>
</organism>
<name>A0A8J2NYM4_9HEXA</name>
<dbReference type="PANTHER" id="PTHR42643:SF32">
    <property type="entry name" value="IONOTROPIC RECEPTOR 31A, ISOFORM C-RELATED"/>
    <property type="match status" value="1"/>
</dbReference>
<feature type="domain" description="Ionotropic glutamate receptor C-terminal" evidence="11">
    <location>
        <begin position="347"/>
        <end position="619"/>
    </location>
</feature>
<dbReference type="EMBL" id="CAJVCH010060746">
    <property type="protein sequence ID" value="CAG7719355.1"/>
    <property type="molecule type" value="Genomic_DNA"/>
</dbReference>
<comment type="similarity">
    <text evidence="2">Belongs to the glutamate-gated ion channel (TC 1.A.10.1) family.</text>
</comment>
<evidence type="ECO:0000256" key="5">
    <source>
        <dbReference type="ARBA" id="ARBA00022989"/>
    </source>
</evidence>
<evidence type="ECO:0000256" key="7">
    <source>
        <dbReference type="ARBA" id="ARBA00023170"/>
    </source>
</evidence>
<evidence type="ECO:0000256" key="3">
    <source>
        <dbReference type="ARBA" id="ARBA00022475"/>
    </source>
</evidence>
<keyword evidence="5 9" id="KW-1133">Transmembrane helix</keyword>
<evidence type="ECO:0000256" key="9">
    <source>
        <dbReference type="SAM" id="Phobius"/>
    </source>
</evidence>
<evidence type="ECO:0000313" key="12">
    <source>
        <dbReference type="EMBL" id="CAG7719355.1"/>
    </source>
</evidence>
<gene>
    <name evidence="12" type="ORF">AFUS01_LOCUS8686</name>
</gene>
<evidence type="ECO:0000256" key="4">
    <source>
        <dbReference type="ARBA" id="ARBA00022692"/>
    </source>
</evidence>
<evidence type="ECO:0000313" key="13">
    <source>
        <dbReference type="Proteomes" id="UP000708208"/>
    </source>
</evidence>
<dbReference type="OrthoDB" id="6117597at2759"/>
<keyword evidence="7" id="KW-0675">Receptor</keyword>
<dbReference type="GO" id="GO:0015276">
    <property type="term" value="F:ligand-gated monoatomic ion channel activity"/>
    <property type="evidence" value="ECO:0007669"/>
    <property type="project" value="InterPro"/>
</dbReference>
<feature type="transmembrane region" description="Helical" evidence="9">
    <location>
        <begin position="412"/>
        <end position="436"/>
    </location>
</feature>
<comment type="subcellular location">
    <subcellularLocation>
        <location evidence="1">Cell membrane</location>
        <topology evidence="1">Multi-pass membrane protein</topology>
    </subcellularLocation>
</comment>
<evidence type="ECO:0000259" key="11">
    <source>
        <dbReference type="Pfam" id="PF00060"/>
    </source>
</evidence>
<feature type="transmembrane region" description="Helical" evidence="9">
    <location>
        <begin position="348"/>
        <end position="367"/>
    </location>
</feature>
<keyword evidence="6 9" id="KW-0472">Membrane</keyword>
<keyword evidence="8" id="KW-0325">Glycoprotein</keyword>
<dbReference type="GO" id="GO:0005886">
    <property type="term" value="C:plasma membrane"/>
    <property type="evidence" value="ECO:0007669"/>
    <property type="project" value="UniProtKB-SubCell"/>
</dbReference>
<dbReference type="Pfam" id="PF00060">
    <property type="entry name" value="Lig_chan"/>
    <property type="match status" value="1"/>
</dbReference>
<keyword evidence="3" id="KW-1003">Cell membrane</keyword>
<proteinExistence type="inferred from homology"/>
<dbReference type="AlphaFoldDB" id="A0A8J2NYM4"/>
<accession>A0A8J2NYM4</accession>